<organism evidence="1 2">
    <name type="scientific">Lampropedia aestuarii</name>
    <dbReference type="NCBI Taxonomy" id="2562762"/>
    <lineage>
        <taxon>Bacteria</taxon>
        <taxon>Pseudomonadati</taxon>
        <taxon>Pseudomonadota</taxon>
        <taxon>Betaproteobacteria</taxon>
        <taxon>Burkholderiales</taxon>
        <taxon>Comamonadaceae</taxon>
        <taxon>Lampropedia</taxon>
    </lineage>
</organism>
<accession>A0A4S5BEV9</accession>
<gene>
    <name evidence="1" type="ORF">E8K88_16950</name>
</gene>
<reference evidence="1 2" key="1">
    <citation type="submission" date="2019-04" db="EMBL/GenBank/DDBJ databases">
        <title>Lampropedia sp YIM MLB12 draf genome.</title>
        <authorList>
            <person name="Wang Y.-X."/>
        </authorList>
    </citation>
    <scope>NUCLEOTIDE SEQUENCE [LARGE SCALE GENOMIC DNA]</scope>
    <source>
        <strain evidence="1 2">YIM MLB12</strain>
    </source>
</reference>
<dbReference type="SUPFAM" id="SSF50447">
    <property type="entry name" value="Translation proteins"/>
    <property type="match status" value="1"/>
</dbReference>
<dbReference type="OrthoDB" id="9812949at2"/>
<dbReference type="PANTHER" id="PTHR43462:SF2">
    <property type="entry name" value="THREONYL AND ALANYL TRNA SYNTHETASE SECOND ADDITIONAL DOMAIN-CONTAINING PROTEIN"/>
    <property type="match status" value="1"/>
</dbReference>
<dbReference type="PANTHER" id="PTHR43462">
    <property type="entry name" value="ALANYL-TRNA EDITING PROTEIN"/>
    <property type="match status" value="1"/>
</dbReference>
<dbReference type="InterPro" id="IPR009000">
    <property type="entry name" value="Transl_B-barrel_sf"/>
</dbReference>
<dbReference type="Gene3D" id="2.40.30.130">
    <property type="match status" value="1"/>
</dbReference>
<dbReference type="GO" id="GO:0000166">
    <property type="term" value="F:nucleotide binding"/>
    <property type="evidence" value="ECO:0007669"/>
    <property type="project" value="InterPro"/>
</dbReference>
<dbReference type="InterPro" id="IPR018163">
    <property type="entry name" value="Thr/Ala-tRNA-synth_IIc_edit"/>
</dbReference>
<dbReference type="Gene3D" id="3.30.980.10">
    <property type="entry name" value="Threonyl-trna Synthetase, Chain A, domain 2"/>
    <property type="match status" value="1"/>
</dbReference>
<protein>
    <submittedName>
        <fullName evidence="1">Alanyl-tRNA editing protein</fullName>
    </submittedName>
</protein>
<evidence type="ECO:0000313" key="2">
    <source>
        <dbReference type="Proteomes" id="UP000306236"/>
    </source>
</evidence>
<dbReference type="EMBL" id="SSWX01000033">
    <property type="protein sequence ID" value="THJ30817.1"/>
    <property type="molecule type" value="Genomic_DNA"/>
</dbReference>
<dbReference type="RefSeq" id="WP_136407873.1">
    <property type="nucleotide sequence ID" value="NZ_JARXRQ010000011.1"/>
</dbReference>
<name>A0A4S5BEV9_9BURK</name>
<dbReference type="AlphaFoldDB" id="A0A4S5BEV9"/>
<sequence length="210" mass="23124">MTDKLYWDNETLEANVQVLQCQPLADGRFGTILNATPFHPQGGGQPADQGLLGGLEVLGVELVAQEVVHYLPQALAVGPVFAQVQALPRQLHSRLHSAGHLIGHVMELQHWRPIKAQHWPADARVVFKPIEQAQPLDADAVQRLCDEQIALELPRHVHIDEQQFRQVGFGDFAPYGCGGTHVASTAQLQGLQVQSVQLKKGQLTVHYKVV</sequence>
<dbReference type="Proteomes" id="UP000306236">
    <property type="component" value="Unassembled WGS sequence"/>
</dbReference>
<dbReference type="SUPFAM" id="SSF55186">
    <property type="entry name" value="ThrRS/AlaRS common domain"/>
    <property type="match status" value="1"/>
</dbReference>
<comment type="caution">
    <text evidence="1">The sequence shown here is derived from an EMBL/GenBank/DDBJ whole genome shotgun (WGS) entry which is preliminary data.</text>
</comment>
<dbReference type="InterPro" id="IPR051335">
    <property type="entry name" value="Alanyl-tRNA_Editing_Enzymes"/>
</dbReference>
<evidence type="ECO:0000313" key="1">
    <source>
        <dbReference type="EMBL" id="THJ30817.1"/>
    </source>
</evidence>
<proteinExistence type="predicted"/>
<keyword evidence="2" id="KW-1185">Reference proteome</keyword>